<protein>
    <submittedName>
        <fullName evidence="1">Uncharacterized protein</fullName>
    </submittedName>
</protein>
<dbReference type="EMBL" id="OV725079">
    <property type="protein sequence ID" value="CAH1395230.1"/>
    <property type="molecule type" value="Genomic_DNA"/>
</dbReference>
<keyword evidence="2" id="KW-1185">Reference proteome</keyword>
<sequence length="173" mass="19668">MRRRISPQCANYRALSGGEGVGDYISTAGPNQALKSPKMRVIFACLLFVGLALAMPDTSKTETKKNEYTTKYDNIDLDEILNNTRLLDKYFNCLVEKDKCTTDGKELKDIVPDALTTACSKCNEKQKGGVEKVLRFLIEKKRDYYDELSKKYDPEGIYLKKYEAEAQKRGIKI</sequence>
<proteinExistence type="predicted"/>
<dbReference type="InterPro" id="IPR036682">
    <property type="entry name" value="OS_D_A10/PebIII_sf"/>
</dbReference>
<organism evidence="1 2">
    <name type="scientific">Nezara viridula</name>
    <name type="common">Southern green stink bug</name>
    <name type="synonym">Cimex viridulus</name>
    <dbReference type="NCBI Taxonomy" id="85310"/>
    <lineage>
        <taxon>Eukaryota</taxon>
        <taxon>Metazoa</taxon>
        <taxon>Ecdysozoa</taxon>
        <taxon>Arthropoda</taxon>
        <taxon>Hexapoda</taxon>
        <taxon>Insecta</taxon>
        <taxon>Pterygota</taxon>
        <taxon>Neoptera</taxon>
        <taxon>Paraneoptera</taxon>
        <taxon>Hemiptera</taxon>
        <taxon>Heteroptera</taxon>
        <taxon>Panheteroptera</taxon>
        <taxon>Pentatomomorpha</taxon>
        <taxon>Pentatomoidea</taxon>
        <taxon>Pentatomidae</taxon>
        <taxon>Pentatominae</taxon>
        <taxon>Nezara</taxon>
    </lineage>
</organism>
<dbReference type="OrthoDB" id="6344725at2759"/>
<reference evidence="1" key="1">
    <citation type="submission" date="2022-01" db="EMBL/GenBank/DDBJ databases">
        <authorList>
            <person name="King R."/>
        </authorList>
    </citation>
    <scope>NUCLEOTIDE SEQUENCE</scope>
</reference>
<dbReference type="AlphaFoldDB" id="A0A9P0EEX9"/>
<dbReference type="PANTHER" id="PTHR11257:SF12">
    <property type="entry name" value="EJACULATORY BULB-SPECIFIC PROTEIN 3-RELATED"/>
    <property type="match status" value="1"/>
</dbReference>
<gene>
    <name evidence="1" type="ORF">NEZAVI_LOCUS5541</name>
</gene>
<dbReference type="Proteomes" id="UP001152798">
    <property type="component" value="Chromosome 3"/>
</dbReference>
<dbReference type="Pfam" id="PF03392">
    <property type="entry name" value="OS-D"/>
    <property type="match status" value="1"/>
</dbReference>
<dbReference type="Gene3D" id="1.10.2080.10">
    <property type="entry name" value="Insect odorant-binding protein A10/Ejaculatory bulb-specific protein 3"/>
    <property type="match status" value="1"/>
</dbReference>
<evidence type="ECO:0000313" key="2">
    <source>
        <dbReference type="Proteomes" id="UP001152798"/>
    </source>
</evidence>
<name>A0A9P0EEX9_NEZVI</name>
<evidence type="ECO:0000313" key="1">
    <source>
        <dbReference type="EMBL" id="CAH1395230.1"/>
    </source>
</evidence>
<dbReference type="SUPFAM" id="SSF100910">
    <property type="entry name" value="Chemosensory protein Csp2"/>
    <property type="match status" value="1"/>
</dbReference>
<dbReference type="PANTHER" id="PTHR11257">
    <property type="entry name" value="CHEMOSENSORY PROTEIN-RELATED"/>
    <property type="match status" value="1"/>
</dbReference>
<dbReference type="InterPro" id="IPR005055">
    <property type="entry name" value="A10/PebIII"/>
</dbReference>
<accession>A0A9P0EEX9</accession>